<protein>
    <submittedName>
        <fullName evidence="1">Uncharacterized protein</fullName>
    </submittedName>
</protein>
<evidence type="ECO:0000313" key="2">
    <source>
        <dbReference type="Proteomes" id="UP001108029"/>
    </source>
</evidence>
<dbReference type="Proteomes" id="UP001108029">
    <property type="component" value="Unassembled WGS sequence"/>
</dbReference>
<gene>
    <name evidence="1" type="ORF">LJ657_18740</name>
</gene>
<dbReference type="AlphaFoldDB" id="A0A9Q3VR54"/>
<dbReference type="EMBL" id="JAJSBI010000008">
    <property type="protein sequence ID" value="MCD9875660.1"/>
    <property type="molecule type" value="Genomic_DNA"/>
</dbReference>
<organism evidence="1 2">
    <name type="scientific">Streptomyces guryensis</name>
    <dbReference type="NCBI Taxonomy" id="2886947"/>
    <lineage>
        <taxon>Bacteria</taxon>
        <taxon>Bacillati</taxon>
        <taxon>Actinomycetota</taxon>
        <taxon>Actinomycetes</taxon>
        <taxon>Kitasatosporales</taxon>
        <taxon>Streptomycetaceae</taxon>
        <taxon>Streptomyces</taxon>
    </lineage>
</organism>
<reference evidence="1" key="1">
    <citation type="submission" date="2021-12" db="EMBL/GenBank/DDBJ databases">
        <authorList>
            <person name="Lee J.-H."/>
            <person name="Kim S.-B."/>
        </authorList>
    </citation>
    <scope>NUCLEOTIDE SEQUENCE</scope>
    <source>
        <strain evidence="1">NR30</strain>
    </source>
</reference>
<accession>A0A9Q3VR54</accession>
<keyword evidence="2" id="KW-1185">Reference proteome</keyword>
<sequence length="130" mass="14426">MMTTIFVAAPKPRTWPLTLDQFAARLGERWPQAEIFAHHAPVSDEDYLDFQLELEGMTRTASYYDRSNLILSDGDPEFWADTIVWFLGLLPAGADAVAMVEVNPEYTAPIPPGADAETIRTLLDGLAEAE</sequence>
<dbReference type="RefSeq" id="WP_232649764.1">
    <property type="nucleotide sequence ID" value="NZ_JAJSBI010000008.1"/>
</dbReference>
<evidence type="ECO:0000313" key="1">
    <source>
        <dbReference type="EMBL" id="MCD9875660.1"/>
    </source>
</evidence>
<comment type="caution">
    <text evidence="1">The sequence shown here is derived from an EMBL/GenBank/DDBJ whole genome shotgun (WGS) entry which is preliminary data.</text>
</comment>
<name>A0A9Q3VR54_9ACTN</name>
<proteinExistence type="predicted"/>